<feature type="compositionally biased region" description="Acidic residues" evidence="1">
    <location>
        <begin position="40"/>
        <end position="50"/>
    </location>
</feature>
<accession>A0A4Y6PYB4</accession>
<name>A0A4Y6PYB4_PERCE</name>
<evidence type="ECO:0000256" key="1">
    <source>
        <dbReference type="SAM" id="MobiDB-lite"/>
    </source>
</evidence>
<gene>
    <name evidence="2" type="ORF">FIV42_20275</name>
</gene>
<evidence type="ECO:0000313" key="3">
    <source>
        <dbReference type="Proteomes" id="UP000315995"/>
    </source>
</evidence>
<organism evidence="2 3">
    <name type="scientific">Persicimonas caeni</name>
    <dbReference type="NCBI Taxonomy" id="2292766"/>
    <lineage>
        <taxon>Bacteria</taxon>
        <taxon>Deltaproteobacteria</taxon>
        <taxon>Bradymonadales</taxon>
        <taxon>Bradymonadaceae</taxon>
        <taxon>Persicimonas</taxon>
    </lineage>
</organism>
<proteinExistence type="predicted"/>
<feature type="compositionally biased region" description="Acidic residues" evidence="1">
    <location>
        <begin position="63"/>
        <end position="73"/>
    </location>
</feature>
<feature type="compositionally biased region" description="Acidic residues" evidence="1">
    <location>
        <begin position="8"/>
        <end position="17"/>
    </location>
</feature>
<sequence>MAVAACGETDEQSEDFDSPTPVEEVQTEVPDTPLSGGGDEQVDVPVDEPEGGGPVDEIPPGDVADEGDVADGEEAEEIQVSLLAGKQLAYPEAWIAHAAANESECSHSRCPYLVSETDSEPAAVPPFERGTECMVEGGLAVGGGPDEEGSTTYSASAQAGAASATFSTDVSSGDDFVELAVQGEADAEEPTAGGVRADAGATLFADESALVLDIQNPSGEPVVLEVSWSLKGEPAAGEASWQGALWYTDRASRLDECYVAPDYQFDRVFDVFQDVGGTVRGQASGTARLPVSGVETAEGEHIQVGLRLNVGAHAVARAGSVPEHAQSSSSRVDGTLRFRVVPAEETSAEAR</sequence>
<evidence type="ECO:0000313" key="2">
    <source>
        <dbReference type="EMBL" id="QDG52997.1"/>
    </source>
</evidence>
<protein>
    <submittedName>
        <fullName evidence="2">Uncharacterized protein</fullName>
    </submittedName>
</protein>
<dbReference type="Proteomes" id="UP000315995">
    <property type="component" value="Chromosome"/>
</dbReference>
<dbReference type="RefSeq" id="WP_141199458.1">
    <property type="nucleotide sequence ID" value="NZ_CP041186.1"/>
</dbReference>
<dbReference type="AlphaFoldDB" id="A0A4Y6PYB4"/>
<feature type="region of interest" description="Disordered" evidence="1">
    <location>
        <begin position="1"/>
        <end position="73"/>
    </location>
</feature>
<accession>A0A5B8YF05</accession>
<reference evidence="2 3" key="1">
    <citation type="submission" date="2019-06" db="EMBL/GenBank/DDBJ databases">
        <title>Persicimonas caeni gen. nov., sp. nov., a predatory bacterium isolated from solar saltern.</title>
        <authorList>
            <person name="Wang S."/>
        </authorList>
    </citation>
    <scope>NUCLEOTIDE SEQUENCE [LARGE SCALE GENOMIC DNA]</scope>
    <source>
        <strain evidence="2 3">YN101</strain>
    </source>
</reference>
<dbReference type="EMBL" id="CP041186">
    <property type="protein sequence ID" value="QDG52997.1"/>
    <property type="molecule type" value="Genomic_DNA"/>
</dbReference>
<keyword evidence="3" id="KW-1185">Reference proteome</keyword>